<reference evidence="3" key="2">
    <citation type="submission" date="2025-08" db="UniProtKB">
        <authorList>
            <consortium name="RefSeq"/>
        </authorList>
    </citation>
    <scope>IDENTIFICATION</scope>
    <source>
        <tissue evidence="3">Leaf</tissue>
    </source>
</reference>
<feature type="region of interest" description="Disordered" evidence="1">
    <location>
        <begin position="235"/>
        <end position="279"/>
    </location>
</feature>
<feature type="compositionally biased region" description="Basic residues" evidence="1">
    <location>
        <begin position="38"/>
        <end position="54"/>
    </location>
</feature>
<evidence type="ECO:0000313" key="3">
    <source>
        <dbReference type="RefSeq" id="XP_021865149.1"/>
    </source>
</evidence>
<feature type="compositionally biased region" description="Basic residues" evidence="1">
    <location>
        <begin position="79"/>
        <end position="89"/>
    </location>
</feature>
<feature type="compositionally biased region" description="Polar residues" evidence="1">
    <location>
        <begin position="61"/>
        <end position="71"/>
    </location>
</feature>
<feature type="compositionally biased region" description="Polar residues" evidence="1">
    <location>
        <begin position="97"/>
        <end position="110"/>
    </location>
</feature>
<dbReference type="PANTHER" id="PTHR33448:SF10">
    <property type="entry name" value="PROTAMINE P1 FAMILY PROTEIN"/>
    <property type="match status" value="1"/>
</dbReference>
<dbReference type="RefSeq" id="XP_021865149.1">
    <property type="nucleotide sequence ID" value="XM_022009457.2"/>
</dbReference>
<feature type="region of interest" description="Disordered" evidence="1">
    <location>
        <begin position="1"/>
        <end position="110"/>
    </location>
</feature>
<organism evidence="2 3">
    <name type="scientific">Spinacia oleracea</name>
    <name type="common">Spinach</name>
    <dbReference type="NCBI Taxonomy" id="3562"/>
    <lineage>
        <taxon>Eukaryota</taxon>
        <taxon>Viridiplantae</taxon>
        <taxon>Streptophyta</taxon>
        <taxon>Embryophyta</taxon>
        <taxon>Tracheophyta</taxon>
        <taxon>Spermatophyta</taxon>
        <taxon>Magnoliopsida</taxon>
        <taxon>eudicotyledons</taxon>
        <taxon>Gunneridae</taxon>
        <taxon>Pentapetalae</taxon>
        <taxon>Caryophyllales</taxon>
        <taxon>Chenopodiaceae</taxon>
        <taxon>Chenopodioideae</taxon>
        <taxon>Anserineae</taxon>
        <taxon>Spinacia</taxon>
    </lineage>
</organism>
<sequence>MRMRLSSISKPISSPGRTDKFPPPLMRFLRSNVGSRSSRGRTRRRPLFMRRKKSLTAASAIETTQEPSSPKVTCIGQVRVRRSKSKNRNKSSQVSKTTRSQKCSGNENDNGNVVDESNNSCCCLNLQKFCKLKLCCKPKFRKWVLFFNCRSVKVRTNSSKFGSSRFEQDDEQQGKEVVRVRDEERRVSISIETEMTTTTTTPPKNALLLTRSRSAPYRSSSLACRFLGSPSREESEKVELENRASGIEVSRDSTSSESREDRDSIEGRRSSSSTNISLKNDMGSCAQVVKLENEKSIVPDSNGDDGFGKRLMLMRCKSEPARKESETVDPLSSEFWRHRRSGNTESSTIHSHAID</sequence>
<dbReference type="PANTHER" id="PTHR33448">
    <property type="entry name" value="CHLOROPLAST PROTEIN HCF243-RELATED"/>
    <property type="match status" value="1"/>
</dbReference>
<evidence type="ECO:0000313" key="2">
    <source>
        <dbReference type="Proteomes" id="UP000813463"/>
    </source>
</evidence>
<dbReference type="Proteomes" id="UP000813463">
    <property type="component" value="Chromosome 2"/>
</dbReference>
<dbReference type="AlphaFoldDB" id="A0A9R0KB43"/>
<reference evidence="2" key="1">
    <citation type="journal article" date="2021" name="Nat. Commun.">
        <title>Genomic analyses provide insights into spinach domestication and the genetic basis of agronomic traits.</title>
        <authorList>
            <person name="Cai X."/>
            <person name="Sun X."/>
            <person name="Xu C."/>
            <person name="Sun H."/>
            <person name="Wang X."/>
            <person name="Ge C."/>
            <person name="Zhang Z."/>
            <person name="Wang Q."/>
            <person name="Fei Z."/>
            <person name="Jiao C."/>
            <person name="Wang Q."/>
        </authorList>
    </citation>
    <scope>NUCLEOTIDE SEQUENCE [LARGE SCALE GENOMIC DNA]</scope>
    <source>
        <strain evidence="2">cv. Varoflay</strain>
    </source>
</reference>
<feature type="compositionally biased region" description="Basic and acidic residues" evidence="1">
    <location>
        <begin position="257"/>
        <end position="269"/>
    </location>
</feature>
<keyword evidence="2" id="KW-1185">Reference proteome</keyword>
<gene>
    <name evidence="3" type="primary">LOC110803916</name>
</gene>
<dbReference type="OrthoDB" id="785861at2759"/>
<feature type="compositionally biased region" description="Polar residues" evidence="1">
    <location>
        <begin position="1"/>
        <end position="16"/>
    </location>
</feature>
<protein>
    <submittedName>
        <fullName evidence="3">Uncharacterized protein</fullName>
    </submittedName>
</protein>
<accession>A0A9R0KB43</accession>
<dbReference type="KEGG" id="soe:110803916"/>
<proteinExistence type="predicted"/>
<name>A0A9R0KB43_SPIOL</name>
<dbReference type="GeneID" id="110803916"/>
<evidence type="ECO:0000256" key="1">
    <source>
        <dbReference type="SAM" id="MobiDB-lite"/>
    </source>
</evidence>